<gene>
    <name evidence="1" type="ORF">JKG61_15230</name>
</gene>
<protein>
    <recommendedName>
        <fullName evidence="3">Restriction endonuclease</fullName>
    </recommendedName>
</protein>
<evidence type="ECO:0000313" key="1">
    <source>
        <dbReference type="EMBL" id="MBL1410106.1"/>
    </source>
</evidence>
<dbReference type="Proteomes" id="UP000625283">
    <property type="component" value="Unassembled WGS sequence"/>
</dbReference>
<dbReference type="EMBL" id="JAERTY010000008">
    <property type="protein sequence ID" value="MBL1410106.1"/>
    <property type="molecule type" value="Genomic_DNA"/>
</dbReference>
<sequence>MFYENTQQAIDCLKAVAALYPNINELLNNYDYIRWQRKLEKSSDFEFDLIEPRVFNLLNLLSTVHIEKQYPQFYSVGTPIVANLERWLACFPELLKDVAFHGKIKNLDDTSFLSTLSELLVAEHFRLLGYKIRFEHKFSIPATGGNRDIDLTIESPTKETVHIEIYSPSMKIDDGFGRLDDSDIPFSKKVAFKMNDKFGNDEISGLSGKILLAVDTYKIDMFSVRKQILGKNNDALYSEMVNYLPQAVHGYLFFYGNINAVESFIFEKLIFKPENGSEFSDLSVDPK</sequence>
<comment type="caution">
    <text evidence="1">The sequence shown here is derived from an EMBL/GenBank/DDBJ whole genome shotgun (WGS) entry which is preliminary data.</text>
</comment>
<dbReference type="RefSeq" id="WP_202103811.1">
    <property type="nucleotide sequence ID" value="NZ_JAERTY010000008.1"/>
</dbReference>
<accession>A0ABS1R5X7</accession>
<evidence type="ECO:0008006" key="3">
    <source>
        <dbReference type="Google" id="ProtNLM"/>
    </source>
</evidence>
<organism evidence="1 2">
    <name type="scientific">Sphingobacterium faecale</name>
    <dbReference type="NCBI Taxonomy" id="2803775"/>
    <lineage>
        <taxon>Bacteria</taxon>
        <taxon>Pseudomonadati</taxon>
        <taxon>Bacteroidota</taxon>
        <taxon>Sphingobacteriia</taxon>
        <taxon>Sphingobacteriales</taxon>
        <taxon>Sphingobacteriaceae</taxon>
        <taxon>Sphingobacterium</taxon>
    </lineage>
</organism>
<reference evidence="1 2" key="1">
    <citation type="submission" date="2021-01" db="EMBL/GenBank/DDBJ databases">
        <title>C459-1 draft genome sequence.</title>
        <authorList>
            <person name="Zhang X.-F."/>
        </authorList>
    </citation>
    <scope>NUCLEOTIDE SEQUENCE [LARGE SCALE GENOMIC DNA]</scope>
    <source>
        <strain evidence="2">C459-1</strain>
    </source>
</reference>
<name>A0ABS1R5X7_9SPHI</name>
<proteinExistence type="predicted"/>
<evidence type="ECO:0000313" key="2">
    <source>
        <dbReference type="Proteomes" id="UP000625283"/>
    </source>
</evidence>
<keyword evidence="2" id="KW-1185">Reference proteome</keyword>